<dbReference type="GO" id="GO:0009277">
    <property type="term" value="C:fungal-type cell wall"/>
    <property type="evidence" value="ECO:0007669"/>
    <property type="project" value="TreeGrafter"/>
</dbReference>
<feature type="transmembrane region" description="Helical" evidence="15">
    <location>
        <begin position="423"/>
        <end position="445"/>
    </location>
</feature>
<dbReference type="InterPro" id="IPR050546">
    <property type="entry name" value="Glycosyl_Hydrlase_16"/>
</dbReference>
<dbReference type="FunFam" id="2.60.120.200:FF:000152">
    <property type="entry name" value="Cell wall glucanase"/>
    <property type="match status" value="1"/>
</dbReference>
<dbReference type="Pfam" id="PF00722">
    <property type="entry name" value="Glyco_hydro_16"/>
    <property type="match status" value="1"/>
</dbReference>
<dbReference type="EMBL" id="VICG01000015">
    <property type="protein sequence ID" value="KAA8564423.1"/>
    <property type="molecule type" value="Genomic_DNA"/>
</dbReference>
<keyword evidence="8 15" id="KW-0472">Membrane</keyword>
<comment type="similarity">
    <text evidence="13">Belongs to the glycosyl hydrolase 16 family. CRH1 subfamily.</text>
</comment>
<evidence type="ECO:0000256" key="6">
    <source>
        <dbReference type="ARBA" id="ARBA00022729"/>
    </source>
</evidence>
<keyword evidence="7" id="KW-0378">Hydrolase</keyword>
<evidence type="ECO:0000313" key="17">
    <source>
        <dbReference type="EMBL" id="KAA8564423.1"/>
    </source>
</evidence>
<keyword evidence="5" id="KW-0808">Transferase</keyword>
<comment type="subcellular location">
    <subcellularLocation>
        <location evidence="2">Membrane</location>
    </subcellularLocation>
</comment>
<dbReference type="PANTHER" id="PTHR10963:SF27">
    <property type="entry name" value="GLYCOSIDASE-RELATED"/>
    <property type="match status" value="1"/>
</dbReference>
<evidence type="ECO:0000259" key="16">
    <source>
        <dbReference type="PROSITE" id="PS51762"/>
    </source>
</evidence>
<dbReference type="Gene3D" id="2.60.120.200">
    <property type="match status" value="1"/>
</dbReference>
<keyword evidence="10" id="KW-0325">Glycoprotein</keyword>
<comment type="catalytic activity">
    <reaction evidence="1">
        <text>Random endo-hydrolysis of N-acetyl-beta-D-glucosaminide (1-&gt;4)-beta-linkages in chitin and chitodextrins.</text>
        <dbReference type="EC" id="3.2.1.14"/>
    </reaction>
</comment>
<organism evidence="17 18">
    <name type="scientific">Monilinia fructicola</name>
    <name type="common">Brown rot fungus</name>
    <name type="synonym">Ciboria fructicola</name>
    <dbReference type="NCBI Taxonomy" id="38448"/>
    <lineage>
        <taxon>Eukaryota</taxon>
        <taxon>Fungi</taxon>
        <taxon>Dikarya</taxon>
        <taxon>Ascomycota</taxon>
        <taxon>Pezizomycotina</taxon>
        <taxon>Leotiomycetes</taxon>
        <taxon>Helotiales</taxon>
        <taxon>Sclerotiniaceae</taxon>
        <taxon>Monilinia</taxon>
    </lineage>
</organism>
<dbReference type="GO" id="GO:0008843">
    <property type="term" value="F:endochitinase activity"/>
    <property type="evidence" value="ECO:0007669"/>
    <property type="project" value="UniProtKB-EC"/>
</dbReference>
<evidence type="ECO:0000256" key="2">
    <source>
        <dbReference type="ARBA" id="ARBA00004370"/>
    </source>
</evidence>
<dbReference type="EC" id="3.2.1.14" evidence="3"/>
<dbReference type="InterPro" id="IPR013320">
    <property type="entry name" value="ConA-like_dom_sf"/>
</dbReference>
<dbReference type="GO" id="GO:0016757">
    <property type="term" value="F:glycosyltransferase activity"/>
    <property type="evidence" value="ECO:0007669"/>
    <property type="project" value="UniProtKB-KW"/>
</dbReference>
<evidence type="ECO:0000256" key="1">
    <source>
        <dbReference type="ARBA" id="ARBA00000822"/>
    </source>
</evidence>
<feature type="domain" description="GH16" evidence="16">
    <location>
        <begin position="164"/>
        <end position="361"/>
    </location>
</feature>
<keyword evidence="12" id="KW-0961">Cell wall biogenesis/degradation</keyword>
<evidence type="ECO:0000256" key="14">
    <source>
        <dbReference type="ARBA" id="ARBA00093308"/>
    </source>
</evidence>
<keyword evidence="9" id="KW-1015">Disulfide bond</keyword>
<proteinExistence type="inferred from homology"/>
<dbReference type="InterPro" id="IPR000757">
    <property type="entry name" value="Beta-glucanase-like"/>
</dbReference>
<evidence type="ECO:0000256" key="3">
    <source>
        <dbReference type="ARBA" id="ARBA00012729"/>
    </source>
</evidence>
<dbReference type="SUPFAM" id="SSF49899">
    <property type="entry name" value="Concanavalin A-like lectins/glucanases"/>
    <property type="match status" value="1"/>
</dbReference>
<dbReference type="CDD" id="cd02183">
    <property type="entry name" value="GH16_fungal_CRH1_transglycosylase"/>
    <property type="match status" value="1"/>
</dbReference>
<keyword evidence="6" id="KW-0732">Signal</keyword>
<evidence type="ECO:0000256" key="10">
    <source>
        <dbReference type="ARBA" id="ARBA00023180"/>
    </source>
</evidence>
<name>A0A5M9J833_MONFR</name>
<sequence>MDLITYIYLIRSYLLINYHLITPPATPPTPPTPLTPPTTIYYSRGPIITFIFCFSSWCTHCPFLSFNNQSPSPCGKRDTSHSLKTASIIVVESIIISPSLRNSTTTTFFKKNNYTQRYTEIEKYRNIEKRERERRKERNNAIQIFTSPNGSNYSLTIPALGTNHTFVFNTSSTVTDYFNITAGSLTYGDNGAEFTINKQGESPTIQSKFYIFFGQVSVIMRAASGVGIVSSIVLESDDLDEVDWEWIGGNNTHAETNYFGKGNTTAYDRAIWYPTPADPRENFYNYTVDWTAERIEWWIDDSLVRTLKYEDALNGQNFPQTPMTVRLGIWSGGDPKGNNKGTIEWAGGETDFSKVPFTMYVKSATIQDYSTGSAYEWGDKSGSWQSIKVISGNSTIADTITKNSTPTLSLGEKWGNLSSTTKLAVYCGGGAAAAAVVSAFLFTFFRQRRNGRLEREAYNQLIEKQQQDAYADQMELHNKGLGGFDQNSYATQGDDALGGWSNNHGTGYVGPIGSASSMAMGANGSGSPVVVQAAEHGPRSPNMVVHDEEMNPQTAEFNMKPRFGANSNGGSYMRM</sequence>
<evidence type="ECO:0000256" key="13">
    <source>
        <dbReference type="ARBA" id="ARBA00038074"/>
    </source>
</evidence>
<evidence type="ECO:0000313" key="18">
    <source>
        <dbReference type="Proteomes" id="UP000322873"/>
    </source>
</evidence>
<dbReference type="VEuPathDB" id="FungiDB:MFRU_013g00500"/>
<dbReference type="Proteomes" id="UP000322873">
    <property type="component" value="Unassembled WGS sequence"/>
</dbReference>
<evidence type="ECO:0000256" key="12">
    <source>
        <dbReference type="ARBA" id="ARBA00023316"/>
    </source>
</evidence>
<keyword evidence="4" id="KW-0328">Glycosyltransferase</keyword>
<protein>
    <recommendedName>
        <fullName evidence="3">chitinase</fullName>
        <ecNumber evidence="3">3.2.1.14</ecNumber>
    </recommendedName>
</protein>
<dbReference type="GO" id="GO:0016020">
    <property type="term" value="C:membrane"/>
    <property type="evidence" value="ECO:0007669"/>
    <property type="project" value="UniProtKB-SubCell"/>
</dbReference>
<evidence type="ECO:0000256" key="4">
    <source>
        <dbReference type="ARBA" id="ARBA00022676"/>
    </source>
</evidence>
<evidence type="ECO:0000256" key="9">
    <source>
        <dbReference type="ARBA" id="ARBA00023157"/>
    </source>
</evidence>
<evidence type="ECO:0000256" key="5">
    <source>
        <dbReference type="ARBA" id="ARBA00022679"/>
    </source>
</evidence>
<reference evidence="17 18" key="1">
    <citation type="submission" date="2019-06" db="EMBL/GenBank/DDBJ databases">
        <title>Genome Sequence of the Brown Rot Fungal Pathogen Monilinia fructicola.</title>
        <authorList>
            <person name="De Miccolis Angelini R.M."/>
            <person name="Landi L."/>
            <person name="Abate D."/>
            <person name="Pollastro S."/>
            <person name="Romanazzi G."/>
            <person name="Faretra F."/>
        </authorList>
    </citation>
    <scope>NUCLEOTIDE SEQUENCE [LARGE SCALE GENOMIC DNA]</scope>
    <source>
        <strain evidence="17 18">Mfrc123</strain>
    </source>
</reference>
<dbReference type="PROSITE" id="PS51762">
    <property type="entry name" value="GH16_2"/>
    <property type="match status" value="1"/>
</dbReference>
<keyword evidence="11" id="KW-0326">Glycosidase</keyword>
<evidence type="ECO:0000256" key="11">
    <source>
        <dbReference type="ARBA" id="ARBA00023295"/>
    </source>
</evidence>
<keyword evidence="15" id="KW-1133">Transmembrane helix</keyword>
<comment type="caution">
    <text evidence="17">The sequence shown here is derived from an EMBL/GenBank/DDBJ whole genome shotgun (WGS) entry which is preliminary data.</text>
</comment>
<keyword evidence="15" id="KW-0812">Transmembrane</keyword>
<dbReference type="AlphaFoldDB" id="A0A5M9J833"/>
<evidence type="ECO:0000256" key="15">
    <source>
        <dbReference type="SAM" id="Phobius"/>
    </source>
</evidence>
<accession>A0A5M9J833</accession>
<evidence type="ECO:0000256" key="7">
    <source>
        <dbReference type="ARBA" id="ARBA00022801"/>
    </source>
</evidence>
<dbReference type="GO" id="GO:0031505">
    <property type="term" value="P:fungal-type cell wall organization"/>
    <property type="evidence" value="ECO:0007669"/>
    <property type="project" value="TreeGrafter"/>
</dbReference>
<dbReference type="GO" id="GO:0005975">
    <property type="term" value="P:carbohydrate metabolic process"/>
    <property type="evidence" value="ECO:0007669"/>
    <property type="project" value="InterPro"/>
</dbReference>
<dbReference type="PANTHER" id="PTHR10963">
    <property type="entry name" value="GLYCOSYL HYDROLASE-RELATED"/>
    <property type="match status" value="1"/>
</dbReference>
<keyword evidence="18" id="KW-1185">Reference proteome</keyword>
<evidence type="ECO:0000256" key="8">
    <source>
        <dbReference type="ARBA" id="ARBA00023136"/>
    </source>
</evidence>
<gene>
    <name evidence="17" type="ORF">EYC84_011361</name>
</gene>
<comment type="function">
    <text evidence="14">Dual chitinase/transglycosylase that plays a role in cell wall architecture. Chitinase and transglycosylase activities are coupled. Required for the polysaccharide cross-linking at the septa and the cell wall. More specifically, transfers chitin to 1,6-beta-glucan in the cell wall.</text>
</comment>